<reference evidence="2" key="1">
    <citation type="journal article" date="2020" name="Stud. Mycol.">
        <title>101 Dothideomycetes genomes: a test case for predicting lifestyles and emergence of pathogens.</title>
        <authorList>
            <person name="Haridas S."/>
            <person name="Albert R."/>
            <person name="Binder M."/>
            <person name="Bloem J."/>
            <person name="Labutti K."/>
            <person name="Salamov A."/>
            <person name="Andreopoulos B."/>
            <person name="Baker S."/>
            <person name="Barry K."/>
            <person name="Bills G."/>
            <person name="Bluhm B."/>
            <person name="Cannon C."/>
            <person name="Castanera R."/>
            <person name="Culley D."/>
            <person name="Daum C."/>
            <person name="Ezra D."/>
            <person name="Gonzalez J."/>
            <person name="Henrissat B."/>
            <person name="Kuo A."/>
            <person name="Liang C."/>
            <person name="Lipzen A."/>
            <person name="Lutzoni F."/>
            <person name="Magnuson J."/>
            <person name="Mondo S."/>
            <person name="Nolan M."/>
            <person name="Ohm R."/>
            <person name="Pangilinan J."/>
            <person name="Park H.-J."/>
            <person name="Ramirez L."/>
            <person name="Alfaro M."/>
            <person name="Sun H."/>
            <person name="Tritt A."/>
            <person name="Yoshinaga Y."/>
            <person name="Zwiers L.-H."/>
            <person name="Turgeon B."/>
            <person name="Goodwin S."/>
            <person name="Spatafora J."/>
            <person name="Crous P."/>
            <person name="Grigoriev I."/>
        </authorList>
    </citation>
    <scope>NUCLEOTIDE SEQUENCE</scope>
    <source>
        <strain evidence="2">CBS 121167</strain>
    </source>
</reference>
<feature type="compositionally biased region" description="Basic and acidic residues" evidence="1">
    <location>
        <begin position="217"/>
        <end position="238"/>
    </location>
</feature>
<feature type="region of interest" description="Disordered" evidence="1">
    <location>
        <begin position="1"/>
        <end position="143"/>
    </location>
</feature>
<gene>
    <name evidence="2" type="ORF">K452DRAFT_338138</name>
</gene>
<keyword evidence="3" id="KW-1185">Reference proteome</keyword>
<accession>A0A6A6B5V3</accession>
<protein>
    <submittedName>
        <fullName evidence="2">Uncharacterized protein</fullName>
    </submittedName>
</protein>
<feature type="compositionally biased region" description="Basic and acidic residues" evidence="1">
    <location>
        <begin position="257"/>
        <end position="273"/>
    </location>
</feature>
<organism evidence="2 3">
    <name type="scientific">Aplosporella prunicola CBS 121167</name>
    <dbReference type="NCBI Taxonomy" id="1176127"/>
    <lineage>
        <taxon>Eukaryota</taxon>
        <taxon>Fungi</taxon>
        <taxon>Dikarya</taxon>
        <taxon>Ascomycota</taxon>
        <taxon>Pezizomycotina</taxon>
        <taxon>Dothideomycetes</taxon>
        <taxon>Dothideomycetes incertae sedis</taxon>
        <taxon>Botryosphaeriales</taxon>
        <taxon>Aplosporellaceae</taxon>
        <taxon>Aplosporella</taxon>
    </lineage>
</organism>
<dbReference type="GeneID" id="54302780"/>
<feature type="compositionally biased region" description="Low complexity" evidence="1">
    <location>
        <begin position="42"/>
        <end position="59"/>
    </location>
</feature>
<dbReference type="RefSeq" id="XP_033394378.1">
    <property type="nucleotide sequence ID" value="XM_033545280.1"/>
</dbReference>
<sequence>MAPPKLEPRARKRRSPRDPEVQLYSVRKHERNSFWDRERAPKPNSNSSRTPKPSSNSSRISLFDSIGESYMRNARETIKEAASETRGGTQGSGSSRHSSSRYSGSSRVSAGIPLRPAQRAEPCHHDHHSDDYADPQPYSHYPHSPIYHIRGKYNFIAHPDSVPSYMIGSGQPADLLRRVRMTDSYDAEVSGGDGYGYAGRESGRDSHRRDSHSRVSRGRDSSVKDSYDIGPYHVEKSHRSGRASSTTYDGAANSHGTKTEPRKGKLQKQKREGSAAGSKIDEEIVEGEGMGADRPLVTRGRTWLDRGGRRGKQQQQQEPVAEKKDETKDEKAGSVQKEPEQSAQTAWPLGGQDEMKNEEKKDEEKKDDDKNDEAKKDEDKNDGWKQDDDKKYDDKKADDSWNQDETSKDDKSQDLIPLW</sequence>
<name>A0A6A6B5V3_9PEZI</name>
<feature type="compositionally biased region" description="Basic and acidic residues" evidence="1">
    <location>
        <begin position="73"/>
        <end position="83"/>
    </location>
</feature>
<feature type="compositionally biased region" description="Low complexity" evidence="1">
    <location>
        <begin position="92"/>
        <end position="111"/>
    </location>
</feature>
<feature type="compositionally biased region" description="Basic and acidic residues" evidence="1">
    <location>
        <begin position="353"/>
        <end position="413"/>
    </location>
</feature>
<evidence type="ECO:0000313" key="3">
    <source>
        <dbReference type="Proteomes" id="UP000799438"/>
    </source>
</evidence>
<dbReference type="EMBL" id="ML995495">
    <property type="protein sequence ID" value="KAF2138665.1"/>
    <property type="molecule type" value="Genomic_DNA"/>
</dbReference>
<evidence type="ECO:0000256" key="1">
    <source>
        <dbReference type="SAM" id="MobiDB-lite"/>
    </source>
</evidence>
<feature type="region of interest" description="Disordered" evidence="1">
    <location>
        <begin position="186"/>
        <end position="419"/>
    </location>
</feature>
<feature type="compositionally biased region" description="Basic and acidic residues" evidence="1">
    <location>
        <begin position="31"/>
        <end position="41"/>
    </location>
</feature>
<proteinExistence type="predicted"/>
<feature type="compositionally biased region" description="Basic and acidic residues" evidence="1">
    <location>
        <begin position="320"/>
        <end position="340"/>
    </location>
</feature>
<evidence type="ECO:0000313" key="2">
    <source>
        <dbReference type="EMBL" id="KAF2138665.1"/>
    </source>
</evidence>
<dbReference type="Proteomes" id="UP000799438">
    <property type="component" value="Unassembled WGS sequence"/>
</dbReference>
<feature type="compositionally biased region" description="Basic and acidic residues" evidence="1">
    <location>
        <begin position="121"/>
        <end position="131"/>
    </location>
</feature>
<dbReference type="AlphaFoldDB" id="A0A6A6B5V3"/>